<keyword evidence="5" id="KW-1185">Reference proteome</keyword>
<sequence>MGCKGSRQPPAPEGYAVGKRYKVHRPLELFDSESPEANRIETLKAKKDVVLLVKISEQSGRRKGFVIPQPAESHEAGWISLEDVQRGKAMQPPLYHNELPGSWDLKARYSVQNPATLRAGPALDSENIGELQAGCEVLLLDFGVTSGGSQSTKARLRTLVFAGDKIGWMSPETGVGDHLLKPVNLLSRKVVDIHKQTLRQSGSGLRKSYQPGGNSPWEAGATYRMLERAPMRSAADLSSSEVGKVSEGSLVEVQEMNNVEIQGGWCPVACIVVQEGPEKGKSGWVRCSAKDGHDLMDTRDHNEYDKILRQMRQNISPADIPADARPAEIQELNVKLERERKEAKAREEEEQAKIIPPEDTDTQILQEQEPPIPVREPSQEMKSSADQIVAEFAELKETMQKLEDFELRQDDRPQPEPRVDVTDRSSECLWCSCGK</sequence>
<proteinExistence type="predicted"/>
<evidence type="ECO:0000256" key="1">
    <source>
        <dbReference type="SAM" id="MobiDB-lite"/>
    </source>
</evidence>
<dbReference type="EMBL" id="CAMXCT010002185">
    <property type="protein sequence ID" value="CAI3996272.1"/>
    <property type="molecule type" value="Genomic_DNA"/>
</dbReference>
<comment type="caution">
    <text evidence="2">The sequence shown here is derived from an EMBL/GenBank/DDBJ whole genome shotgun (WGS) entry which is preliminary data.</text>
</comment>
<evidence type="ECO:0000313" key="5">
    <source>
        <dbReference type="Proteomes" id="UP001152797"/>
    </source>
</evidence>
<dbReference type="EMBL" id="CAMXCT030002185">
    <property type="protein sequence ID" value="CAL4783584.1"/>
    <property type="molecule type" value="Genomic_DNA"/>
</dbReference>
<evidence type="ECO:0000313" key="4">
    <source>
        <dbReference type="EMBL" id="CAL4783584.1"/>
    </source>
</evidence>
<protein>
    <submittedName>
        <fullName evidence="4">SH3 domain-containing protein</fullName>
    </submittedName>
</protein>
<dbReference type="Proteomes" id="UP001152797">
    <property type="component" value="Unassembled WGS sequence"/>
</dbReference>
<organism evidence="2">
    <name type="scientific">Cladocopium goreaui</name>
    <dbReference type="NCBI Taxonomy" id="2562237"/>
    <lineage>
        <taxon>Eukaryota</taxon>
        <taxon>Sar</taxon>
        <taxon>Alveolata</taxon>
        <taxon>Dinophyceae</taxon>
        <taxon>Suessiales</taxon>
        <taxon>Symbiodiniaceae</taxon>
        <taxon>Cladocopium</taxon>
    </lineage>
</organism>
<evidence type="ECO:0000313" key="2">
    <source>
        <dbReference type="EMBL" id="CAI3996272.1"/>
    </source>
</evidence>
<reference evidence="3" key="2">
    <citation type="submission" date="2024-04" db="EMBL/GenBank/DDBJ databases">
        <authorList>
            <person name="Chen Y."/>
            <person name="Shah S."/>
            <person name="Dougan E. K."/>
            <person name="Thang M."/>
            <person name="Chan C."/>
        </authorList>
    </citation>
    <scope>NUCLEOTIDE SEQUENCE [LARGE SCALE GENOMIC DNA]</scope>
</reference>
<accession>A0A9P1CPS5</accession>
<evidence type="ECO:0000313" key="3">
    <source>
        <dbReference type="EMBL" id="CAL1149647.1"/>
    </source>
</evidence>
<dbReference type="EMBL" id="CAMXCT020002185">
    <property type="protein sequence ID" value="CAL1149647.1"/>
    <property type="molecule type" value="Genomic_DNA"/>
</dbReference>
<reference evidence="2" key="1">
    <citation type="submission" date="2022-10" db="EMBL/GenBank/DDBJ databases">
        <authorList>
            <person name="Chen Y."/>
            <person name="Dougan E. K."/>
            <person name="Chan C."/>
            <person name="Rhodes N."/>
            <person name="Thang M."/>
        </authorList>
    </citation>
    <scope>NUCLEOTIDE SEQUENCE</scope>
</reference>
<gene>
    <name evidence="2" type="ORF">C1SCF055_LOCUS22766</name>
</gene>
<name>A0A9P1CPS5_9DINO</name>
<dbReference type="AlphaFoldDB" id="A0A9P1CPS5"/>
<feature type="region of interest" description="Disordered" evidence="1">
    <location>
        <begin position="405"/>
        <end position="425"/>
    </location>
</feature>
<dbReference type="OrthoDB" id="414010at2759"/>